<keyword evidence="1" id="KW-1133">Transmembrane helix</keyword>
<dbReference type="EMBL" id="BKCJ010004426">
    <property type="protein sequence ID" value="GEU60977.1"/>
    <property type="molecule type" value="Genomic_DNA"/>
</dbReference>
<name>A0A6L2LJ01_TANCI</name>
<evidence type="ECO:0000256" key="1">
    <source>
        <dbReference type="SAM" id="Phobius"/>
    </source>
</evidence>
<accession>A0A6L2LJ01</accession>
<gene>
    <name evidence="2" type="ORF">Tci_032955</name>
</gene>
<sequence>MSKRSRRSTRGEASSSQAPSILKKNPLIQGISFRFGGETRTMPLLEFGWRGGLYDEEVASHEDTIRTLCRIIALDILYMYCIYSVGVICNISFWLAHYLKKVRTMNVLYGGMFGIKISRSFGLLGGEMIKALSVEPGTPRALDGAAGRAMGALEELDDPAGPTSKLDVWSHRSPVPVIFDKEKPESS</sequence>
<dbReference type="AlphaFoldDB" id="A0A6L2LJ01"/>
<reference evidence="2" key="1">
    <citation type="journal article" date="2019" name="Sci. Rep.">
        <title>Draft genome of Tanacetum cinerariifolium, the natural source of mosquito coil.</title>
        <authorList>
            <person name="Yamashiro T."/>
            <person name="Shiraishi A."/>
            <person name="Satake H."/>
            <person name="Nakayama K."/>
        </authorList>
    </citation>
    <scope>NUCLEOTIDE SEQUENCE</scope>
</reference>
<protein>
    <submittedName>
        <fullName evidence="2">Uncharacterized protein</fullName>
    </submittedName>
</protein>
<evidence type="ECO:0000313" key="2">
    <source>
        <dbReference type="EMBL" id="GEU60977.1"/>
    </source>
</evidence>
<feature type="transmembrane region" description="Helical" evidence="1">
    <location>
        <begin position="76"/>
        <end position="96"/>
    </location>
</feature>
<comment type="caution">
    <text evidence="2">The sequence shown here is derived from an EMBL/GenBank/DDBJ whole genome shotgun (WGS) entry which is preliminary data.</text>
</comment>
<keyword evidence="1" id="KW-0812">Transmembrane</keyword>
<proteinExistence type="predicted"/>
<keyword evidence="1" id="KW-0472">Membrane</keyword>
<organism evidence="2">
    <name type="scientific">Tanacetum cinerariifolium</name>
    <name type="common">Dalmatian daisy</name>
    <name type="synonym">Chrysanthemum cinerariifolium</name>
    <dbReference type="NCBI Taxonomy" id="118510"/>
    <lineage>
        <taxon>Eukaryota</taxon>
        <taxon>Viridiplantae</taxon>
        <taxon>Streptophyta</taxon>
        <taxon>Embryophyta</taxon>
        <taxon>Tracheophyta</taxon>
        <taxon>Spermatophyta</taxon>
        <taxon>Magnoliopsida</taxon>
        <taxon>eudicotyledons</taxon>
        <taxon>Gunneridae</taxon>
        <taxon>Pentapetalae</taxon>
        <taxon>asterids</taxon>
        <taxon>campanulids</taxon>
        <taxon>Asterales</taxon>
        <taxon>Asteraceae</taxon>
        <taxon>Asteroideae</taxon>
        <taxon>Anthemideae</taxon>
        <taxon>Anthemidinae</taxon>
        <taxon>Tanacetum</taxon>
    </lineage>
</organism>